<dbReference type="EMBL" id="BART01018124">
    <property type="protein sequence ID" value="GAG86219.1"/>
    <property type="molecule type" value="Genomic_DNA"/>
</dbReference>
<accession>X1ATI5</accession>
<evidence type="ECO:0000256" key="5">
    <source>
        <dbReference type="ARBA" id="ARBA00022741"/>
    </source>
</evidence>
<reference evidence="9" key="1">
    <citation type="journal article" date="2014" name="Front. Microbiol.">
        <title>High frequency of phylogenetically diverse reductive dehalogenase-homologous genes in deep subseafloor sedimentary metagenomes.</title>
        <authorList>
            <person name="Kawai M."/>
            <person name="Futagami T."/>
            <person name="Toyoda A."/>
            <person name="Takaki Y."/>
            <person name="Nishi S."/>
            <person name="Hori S."/>
            <person name="Arai W."/>
            <person name="Tsubouchi T."/>
            <person name="Morono Y."/>
            <person name="Uchiyama I."/>
            <person name="Ito T."/>
            <person name="Fujiyama A."/>
            <person name="Inagaki F."/>
            <person name="Takami H."/>
        </authorList>
    </citation>
    <scope>NUCLEOTIDE SEQUENCE</scope>
    <source>
        <strain evidence="9">Expedition CK06-06</strain>
    </source>
</reference>
<keyword evidence="4" id="KW-0479">Metal-binding</keyword>
<evidence type="ECO:0000256" key="8">
    <source>
        <dbReference type="ARBA" id="ARBA00047746"/>
    </source>
</evidence>
<comment type="catalytic activity">
    <reaction evidence="8">
        <text>a 3'-end 3'-phospho-ribonucleotide-RNA + a 5'-end dephospho-ribonucleoside-RNA + GTP = a ribonucleotidyl-ribonucleotide-RNA + GMP + diphosphate</text>
        <dbReference type="Rhea" id="RHEA:68076"/>
        <dbReference type="Rhea" id="RHEA-COMP:10463"/>
        <dbReference type="Rhea" id="RHEA-COMP:13936"/>
        <dbReference type="Rhea" id="RHEA-COMP:17355"/>
        <dbReference type="ChEBI" id="CHEBI:33019"/>
        <dbReference type="ChEBI" id="CHEBI:37565"/>
        <dbReference type="ChEBI" id="CHEBI:58115"/>
        <dbReference type="ChEBI" id="CHEBI:83062"/>
        <dbReference type="ChEBI" id="CHEBI:138284"/>
        <dbReference type="ChEBI" id="CHEBI:173118"/>
        <dbReference type="EC" id="6.5.1.8"/>
    </reaction>
</comment>
<gene>
    <name evidence="9" type="ORF">S01H4_34271</name>
</gene>
<dbReference type="Pfam" id="PF01139">
    <property type="entry name" value="RtcB"/>
    <property type="match status" value="1"/>
</dbReference>
<comment type="cofactor">
    <cofactor evidence="1">
        <name>Mn(2+)</name>
        <dbReference type="ChEBI" id="CHEBI:29035"/>
    </cofactor>
</comment>
<proteinExistence type="predicted"/>
<evidence type="ECO:0000256" key="6">
    <source>
        <dbReference type="ARBA" id="ARBA00023134"/>
    </source>
</evidence>
<dbReference type="PANTHER" id="PTHR11118:SF1">
    <property type="entry name" value="RNA-SPLICING LIGASE RTCB HOMOLOG"/>
    <property type="match status" value="1"/>
</dbReference>
<dbReference type="InterPro" id="IPR036025">
    <property type="entry name" value="RtcB-like_sf"/>
</dbReference>
<name>X1ATI5_9ZZZZ</name>
<sequence length="79" mass="8814">MSQKAKQRGIKQLGSLGSGNHFLEIQKVDMIYNEPVAKKFGITDKDQVTIMVHTGSRALGHQVCTDSLRNVEQAMKNTR</sequence>
<keyword evidence="6" id="KW-0342">GTP-binding</keyword>
<dbReference type="SUPFAM" id="SSF103365">
    <property type="entry name" value="Hypothetical protein PH1602"/>
    <property type="match status" value="1"/>
</dbReference>
<evidence type="ECO:0000256" key="1">
    <source>
        <dbReference type="ARBA" id="ARBA00001936"/>
    </source>
</evidence>
<dbReference type="Gene3D" id="3.90.1860.10">
    <property type="entry name" value="tRNA-splicing ligase RtcB"/>
    <property type="match status" value="1"/>
</dbReference>
<organism evidence="9">
    <name type="scientific">marine sediment metagenome</name>
    <dbReference type="NCBI Taxonomy" id="412755"/>
    <lineage>
        <taxon>unclassified sequences</taxon>
        <taxon>metagenomes</taxon>
        <taxon>ecological metagenomes</taxon>
    </lineage>
</organism>
<evidence type="ECO:0000256" key="4">
    <source>
        <dbReference type="ARBA" id="ARBA00022723"/>
    </source>
</evidence>
<dbReference type="EC" id="6.5.1.8" evidence="2"/>
<keyword evidence="3" id="KW-0436">Ligase</keyword>
<keyword evidence="5" id="KW-0547">Nucleotide-binding</keyword>
<evidence type="ECO:0000256" key="3">
    <source>
        <dbReference type="ARBA" id="ARBA00022598"/>
    </source>
</evidence>
<dbReference type="PANTHER" id="PTHR11118">
    <property type="entry name" value="RNA-SPLICING LIGASE RTCB HOMOLOG"/>
    <property type="match status" value="1"/>
</dbReference>
<dbReference type="GO" id="GO:0003972">
    <property type="term" value="F:RNA ligase (ATP) activity"/>
    <property type="evidence" value="ECO:0007669"/>
    <property type="project" value="TreeGrafter"/>
</dbReference>
<evidence type="ECO:0000313" key="9">
    <source>
        <dbReference type="EMBL" id="GAG86219.1"/>
    </source>
</evidence>
<dbReference type="GO" id="GO:0005525">
    <property type="term" value="F:GTP binding"/>
    <property type="evidence" value="ECO:0007669"/>
    <property type="project" value="UniProtKB-KW"/>
</dbReference>
<dbReference type="AlphaFoldDB" id="X1ATI5"/>
<dbReference type="GO" id="GO:0046872">
    <property type="term" value="F:metal ion binding"/>
    <property type="evidence" value="ECO:0007669"/>
    <property type="project" value="UniProtKB-KW"/>
</dbReference>
<dbReference type="GO" id="GO:0006396">
    <property type="term" value="P:RNA processing"/>
    <property type="evidence" value="ECO:0007669"/>
    <property type="project" value="InterPro"/>
</dbReference>
<dbReference type="GO" id="GO:0170057">
    <property type="term" value="F:RNA ligase (GTP) activity"/>
    <property type="evidence" value="ECO:0007669"/>
    <property type="project" value="UniProtKB-EC"/>
</dbReference>
<protein>
    <recommendedName>
        <fullName evidence="2">3'-phosphate/5'-hydroxy nucleic acid ligase</fullName>
        <ecNumber evidence="2">6.5.1.8</ecNumber>
    </recommendedName>
</protein>
<evidence type="ECO:0000256" key="7">
    <source>
        <dbReference type="ARBA" id="ARBA00023211"/>
    </source>
</evidence>
<keyword evidence="7" id="KW-0464">Manganese</keyword>
<evidence type="ECO:0000256" key="2">
    <source>
        <dbReference type="ARBA" id="ARBA00012726"/>
    </source>
</evidence>
<dbReference type="InterPro" id="IPR001233">
    <property type="entry name" value="RtcB"/>
</dbReference>
<comment type="caution">
    <text evidence="9">The sequence shown here is derived from an EMBL/GenBank/DDBJ whole genome shotgun (WGS) entry which is preliminary data.</text>
</comment>